<evidence type="ECO:0000256" key="3">
    <source>
        <dbReference type="ARBA" id="ARBA00022475"/>
    </source>
</evidence>
<evidence type="ECO:0000256" key="6">
    <source>
        <dbReference type="ARBA" id="ARBA00023136"/>
    </source>
</evidence>
<dbReference type="PANTHER" id="PTHR33884:SF3">
    <property type="entry name" value="UPF0410 PROTEIN YMGE"/>
    <property type="match status" value="1"/>
</dbReference>
<gene>
    <name evidence="8" type="ORF">DCD74_10545</name>
</gene>
<dbReference type="RefSeq" id="WP_112927273.1">
    <property type="nucleotide sequence ID" value="NZ_CP029556.1"/>
</dbReference>
<keyword evidence="4 7" id="KW-0812">Transmembrane</keyword>
<reference evidence="9" key="1">
    <citation type="submission" date="2018-05" db="EMBL/GenBank/DDBJ databases">
        <title>Luteimonas pekinense sp. nov., isolated from human Meibomian gland secretions, Beijing, China.</title>
        <authorList>
            <person name="Wen T."/>
            <person name="Bai H."/>
            <person name="Lv H."/>
        </authorList>
    </citation>
    <scope>NUCLEOTIDE SEQUENCE [LARGE SCALE GENOMIC DNA]</scope>
    <source>
        <strain evidence="9">83-4</strain>
    </source>
</reference>
<proteinExistence type="inferred from homology"/>
<evidence type="ECO:0000313" key="9">
    <source>
        <dbReference type="Proteomes" id="UP000251842"/>
    </source>
</evidence>
<feature type="transmembrane region" description="Helical" evidence="7">
    <location>
        <begin position="29"/>
        <end position="51"/>
    </location>
</feature>
<feature type="transmembrane region" description="Helical" evidence="7">
    <location>
        <begin position="63"/>
        <end position="83"/>
    </location>
</feature>
<keyword evidence="5 7" id="KW-1133">Transmembrane helix</keyword>
<dbReference type="AlphaFoldDB" id="A0A344J7Q1"/>
<evidence type="ECO:0000313" key="8">
    <source>
        <dbReference type="EMBL" id="AXA85061.1"/>
    </source>
</evidence>
<evidence type="ECO:0000256" key="4">
    <source>
        <dbReference type="ARBA" id="ARBA00022692"/>
    </source>
</evidence>
<evidence type="ECO:0000256" key="1">
    <source>
        <dbReference type="ARBA" id="ARBA00004651"/>
    </source>
</evidence>
<evidence type="ECO:0000256" key="7">
    <source>
        <dbReference type="SAM" id="Phobius"/>
    </source>
</evidence>
<dbReference type="GO" id="GO:0005886">
    <property type="term" value="C:plasma membrane"/>
    <property type="evidence" value="ECO:0007669"/>
    <property type="project" value="UniProtKB-SubCell"/>
</dbReference>
<feature type="transmembrane region" description="Helical" evidence="7">
    <location>
        <begin position="6"/>
        <end position="22"/>
    </location>
</feature>
<comment type="subcellular location">
    <subcellularLocation>
        <location evidence="1">Cell membrane</location>
        <topology evidence="1">Multi-pass membrane protein</topology>
    </subcellularLocation>
</comment>
<keyword evidence="3" id="KW-1003">Cell membrane</keyword>
<dbReference type="InterPro" id="IPR007341">
    <property type="entry name" value="Transgly_assoc"/>
</dbReference>
<dbReference type="OrthoDB" id="964123at2"/>
<organism evidence="8 9">
    <name type="scientific">Solilutibacter oculi</name>
    <dbReference type="NCBI Taxonomy" id="2698682"/>
    <lineage>
        <taxon>Bacteria</taxon>
        <taxon>Pseudomonadati</taxon>
        <taxon>Pseudomonadota</taxon>
        <taxon>Gammaproteobacteria</taxon>
        <taxon>Lysobacterales</taxon>
        <taxon>Lysobacteraceae</taxon>
        <taxon>Solilutibacter</taxon>
    </lineage>
</organism>
<dbReference type="KEGG" id="lue:DCD74_10545"/>
<evidence type="ECO:0000256" key="5">
    <source>
        <dbReference type="ARBA" id="ARBA00022989"/>
    </source>
</evidence>
<dbReference type="Proteomes" id="UP000251842">
    <property type="component" value="Chromosome"/>
</dbReference>
<dbReference type="PANTHER" id="PTHR33884">
    <property type="entry name" value="UPF0410 PROTEIN YMGE"/>
    <property type="match status" value="1"/>
</dbReference>
<name>A0A344J7Q1_9GAMM</name>
<evidence type="ECO:0000256" key="2">
    <source>
        <dbReference type="ARBA" id="ARBA00011006"/>
    </source>
</evidence>
<keyword evidence="6 7" id="KW-0472">Membrane</keyword>
<comment type="similarity">
    <text evidence="2">Belongs to the UPF0410 family.</text>
</comment>
<sequence>MNLIIWLIIGGIIGWLASIIMKRDGQQGILLNIIVGIVGSFLGGFLIAPLLGSGTANTGDFSIMGLLASLIGAVILLAIVNLFTRGRAR</sequence>
<keyword evidence="9" id="KW-1185">Reference proteome</keyword>
<dbReference type="EMBL" id="CP029556">
    <property type="protein sequence ID" value="AXA85061.1"/>
    <property type="molecule type" value="Genomic_DNA"/>
</dbReference>
<dbReference type="Pfam" id="PF04226">
    <property type="entry name" value="Transgly_assoc"/>
    <property type="match status" value="1"/>
</dbReference>
<protein>
    <submittedName>
        <fullName evidence="8">GlsB/YeaQ/YmgE family stress response membrane protein</fullName>
    </submittedName>
</protein>
<accession>A0A344J7Q1</accession>